<keyword evidence="2" id="KW-1185">Reference proteome</keyword>
<evidence type="ECO:0000313" key="1">
    <source>
        <dbReference type="EMBL" id="KAJ8398084.1"/>
    </source>
</evidence>
<sequence>MAHVPCLLPKPALGCWYRKYSEDEDELLPLYHGCVRLKPKTEGSLRRRLLSAKIHQKQDSLWTLKPLAAPPLPCPNCLLSCYHPSCTPMQPYPDWTVLPHTVTLGFLKLLSTQSTAGVTLTLMRFRRFPYQPSCSTGAQTC</sequence>
<organism evidence="1 2">
    <name type="scientific">Aldrovandia affinis</name>
    <dbReference type="NCBI Taxonomy" id="143900"/>
    <lineage>
        <taxon>Eukaryota</taxon>
        <taxon>Metazoa</taxon>
        <taxon>Chordata</taxon>
        <taxon>Craniata</taxon>
        <taxon>Vertebrata</taxon>
        <taxon>Euteleostomi</taxon>
        <taxon>Actinopterygii</taxon>
        <taxon>Neopterygii</taxon>
        <taxon>Teleostei</taxon>
        <taxon>Notacanthiformes</taxon>
        <taxon>Halosauridae</taxon>
        <taxon>Aldrovandia</taxon>
    </lineage>
</organism>
<comment type="caution">
    <text evidence="1">The sequence shown here is derived from an EMBL/GenBank/DDBJ whole genome shotgun (WGS) entry which is preliminary data.</text>
</comment>
<proteinExistence type="predicted"/>
<name>A0AAD7WJ96_9TELE</name>
<protein>
    <submittedName>
        <fullName evidence="1">Uncharacterized protein</fullName>
    </submittedName>
</protein>
<reference evidence="1" key="1">
    <citation type="journal article" date="2023" name="Science">
        <title>Genome structures resolve the early diversification of teleost fishes.</title>
        <authorList>
            <person name="Parey E."/>
            <person name="Louis A."/>
            <person name="Montfort J."/>
            <person name="Bouchez O."/>
            <person name="Roques C."/>
            <person name="Iampietro C."/>
            <person name="Lluch J."/>
            <person name="Castinel A."/>
            <person name="Donnadieu C."/>
            <person name="Desvignes T."/>
            <person name="Floi Bucao C."/>
            <person name="Jouanno E."/>
            <person name="Wen M."/>
            <person name="Mejri S."/>
            <person name="Dirks R."/>
            <person name="Jansen H."/>
            <person name="Henkel C."/>
            <person name="Chen W.J."/>
            <person name="Zahm M."/>
            <person name="Cabau C."/>
            <person name="Klopp C."/>
            <person name="Thompson A.W."/>
            <person name="Robinson-Rechavi M."/>
            <person name="Braasch I."/>
            <person name="Lecointre G."/>
            <person name="Bobe J."/>
            <person name="Postlethwait J.H."/>
            <person name="Berthelot C."/>
            <person name="Roest Crollius H."/>
            <person name="Guiguen Y."/>
        </authorList>
    </citation>
    <scope>NUCLEOTIDE SEQUENCE</scope>
    <source>
        <strain evidence="1">NC1722</strain>
    </source>
</reference>
<dbReference type="EMBL" id="JAINUG010000093">
    <property type="protein sequence ID" value="KAJ8398084.1"/>
    <property type="molecule type" value="Genomic_DNA"/>
</dbReference>
<evidence type="ECO:0000313" key="2">
    <source>
        <dbReference type="Proteomes" id="UP001221898"/>
    </source>
</evidence>
<accession>A0AAD7WJ96</accession>
<dbReference type="AlphaFoldDB" id="A0AAD7WJ96"/>
<gene>
    <name evidence="1" type="ORF">AAFF_G00431610</name>
</gene>
<dbReference type="Proteomes" id="UP001221898">
    <property type="component" value="Unassembled WGS sequence"/>
</dbReference>